<sequence>MITPNRSDAPHFRGSPLELIEFLDEYEVIAGQARLSADDQCKRLYKYVNTNDADLWKALPERTAGIWLDYRLAIESLYPGANSTRRYTNAELRAFVAERHLLRINTVDDLGDYHREFVRRATHLTAANRLSVADKDDLYFAGFPSLPSRPQTPVDPSLCLFCMDPNNAHMMRECPTAVEYLRSGKVIKDSRDRFVLPDSSPIPRTPIGKGFQQSIDAYYAGKTRDAPPHMTDSVPIVGASTTRARAREIEKGKGKAPASEPAPRTKEATPSASTSSPVVYPPVQSTTKRPTPSSASKPVPQFKFHSAAEDQSLIDDTMKMILQGRLAELVTPAHLFAASPSLRARFVELLRTKRVESTDAAKVHAAMTAADALAATTLDDSQSATPSHYLTDDEPSIQNIAAASVPLREIECIVGEKCVEMGLIDSGAQIILIRQDLWHDLGLPLSVTNSLVMEGIASGRARTMGSIDNLRIRIGSVIFYAQAQVVESSPTRLLLGQPFFDITRAVLKPSDDGLVTITLHDPS</sequence>
<dbReference type="InterPro" id="IPR021109">
    <property type="entry name" value="Peptidase_aspartic_dom_sf"/>
</dbReference>
<keyword evidence="4" id="KW-1185">Reference proteome</keyword>
<keyword evidence="1" id="KW-0645">Protease</keyword>
<keyword evidence="1" id="KW-0378">Hydrolase</keyword>
<dbReference type="InterPro" id="IPR001969">
    <property type="entry name" value="Aspartic_peptidase_AS"/>
</dbReference>
<dbReference type="EMBL" id="ML170161">
    <property type="protein sequence ID" value="TDL26454.1"/>
    <property type="molecule type" value="Genomic_DNA"/>
</dbReference>
<reference evidence="3 4" key="1">
    <citation type="submission" date="2018-06" db="EMBL/GenBank/DDBJ databases">
        <title>A transcriptomic atlas of mushroom development highlights an independent origin of complex multicellularity.</title>
        <authorList>
            <consortium name="DOE Joint Genome Institute"/>
            <person name="Krizsan K."/>
            <person name="Almasi E."/>
            <person name="Merenyi Z."/>
            <person name="Sahu N."/>
            <person name="Viragh M."/>
            <person name="Koszo T."/>
            <person name="Mondo S."/>
            <person name="Kiss B."/>
            <person name="Balint B."/>
            <person name="Kues U."/>
            <person name="Barry K."/>
            <person name="Hegedus J.C."/>
            <person name="Henrissat B."/>
            <person name="Johnson J."/>
            <person name="Lipzen A."/>
            <person name="Ohm R."/>
            <person name="Nagy I."/>
            <person name="Pangilinan J."/>
            <person name="Yan J."/>
            <person name="Xiong Y."/>
            <person name="Grigoriev I.V."/>
            <person name="Hibbett D.S."/>
            <person name="Nagy L.G."/>
        </authorList>
    </citation>
    <scope>NUCLEOTIDE SEQUENCE [LARGE SCALE GENOMIC DNA]</scope>
    <source>
        <strain evidence="3 4">SZMC22713</strain>
    </source>
</reference>
<dbReference type="GO" id="GO:0006508">
    <property type="term" value="P:proteolysis"/>
    <property type="evidence" value="ECO:0007669"/>
    <property type="project" value="InterPro"/>
</dbReference>
<dbReference type="CDD" id="cd00303">
    <property type="entry name" value="retropepsin_like"/>
    <property type="match status" value="1"/>
</dbReference>
<feature type="compositionally biased region" description="Polar residues" evidence="2">
    <location>
        <begin position="268"/>
        <end position="296"/>
    </location>
</feature>
<evidence type="ECO:0000256" key="1">
    <source>
        <dbReference type="ARBA" id="ARBA00022750"/>
    </source>
</evidence>
<dbReference type="STRING" id="50990.A0A4Y7QFN6"/>
<dbReference type="OrthoDB" id="5596707at2759"/>
<proteinExistence type="predicted"/>
<feature type="region of interest" description="Disordered" evidence="2">
    <location>
        <begin position="222"/>
        <end position="302"/>
    </location>
</feature>
<keyword evidence="1" id="KW-0064">Aspartyl protease</keyword>
<protein>
    <submittedName>
        <fullName evidence="3">Uncharacterized protein</fullName>
    </submittedName>
</protein>
<dbReference type="SUPFAM" id="SSF50630">
    <property type="entry name" value="Acid proteases"/>
    <property type="match status" value="1"/>
</dbReference>
<feature type="non-terminal residue" evidence="3">
    <location>
        <position position="523"/>
    </location>
</feature>
<name>A0A4Y7QFN6_9AGAM</name>
<evidence type="ECO:0000313" key="3">
    <source>
        <dbReference type="EMBL" id="TDL26454.1"/>
    </source>
</evidence>
<evidence type="ECO:0000256" key="2">
    <source>
        <dbReference type="SAM" id="MobiDB-lite"/>
    </source>
</evidence>
<dbReference type="AlphaFoldDB" id="A0A4Y7QFN6"/>
<dbReference type="GO" id="GO:0004190">
    <property type="term" value="F:aspartic-type endopeptidase activity"/>
    <property type="evidence" value="ECO:0007669"/>
    <property type="project" value="UniProtKB-KW"/>
</dbReference>
<dbReference type="Pfam" id="PF13975">
    <property type="entry name" value="gag-asp_proteas"/>
    <property type="match status" value="1"/>
</dbReference>
<dbReference type="PROSITE" id="PS00141">
    <property type="entry name" value="ASP_PROTEASE"/>
    <property type="match status" value="1"/>
</dbReference>
<accession>A0A4Y7QFN6</accession>
<gene>
    <name evidence="3" type="ORF">BD410DRAFT_715832</name>
</gene>
<organism evidence="3 4">
    <name type="scientific">Rickenella mellea</name>
    <dbReference type="NCBI Taxonomy" id="50990"/>
    <lineage>
        <taxon>Eukaryota</taxon>
        <taxon>Fungi</taxon>
        <taxon>Dikarya</taxon>
        <taxon>Basidiomycota</taxon>
        <taxon>Agaricomycotina</taxon>
        <taxon>Agaricomycetes</taxon>
        <taxon>Hymenochaetales</taxon>
        <taxon>Rickenellaceae</taxon>
        <taxon>Rickenella</taxon>
    </lineage>
</organism>
<dbReference type="Gene3D" id="2.40.70.10">
    <property type="entry name" value="Acid Proteases"/>
    <property type="match status" value="1"/>
</dbReference>
<dbReference type="Proteomes" id="UP000294933">
    <property type="component" value="Unassembled WGS sequence"/>
</dbReference>
<evidence type="ECO:0000313" key="4">
    <source>
        <dbReference type="Proteomes" id="UP000294933"/>
    </source>
</evidence>
<dbReference type="VEuPathDB" id="FungiDB:BD410DRAFT_715832"/>